<evidence type="ECO:0000256" key="2">
    <source>
        <dbReference type="ARBA" id="ARBA00022722"/>
    </source>
</evidence>
<feature type="compositionally biased region" description="Basic and acidic residues" evidence="5">
    <location>
        <begin position="57"/>
        <end position="87"/>
    </location>
</feature>
<dbReference type="Proteomes" id="UP001172684">
    <property type="component" value="Unassembled WGS sequence"/>
</dbReference>
<dbReference type="InterPro" id="IPR034922">
    <property type="entry name" value="REX1-like_exo"/>
</dbReference>
<feature type="compositionally biased region" description="Polar residues" evidence="5">
    <location>
        <begin position="101"/>
        <end position="123"/>
    </location>
</feature>
<reference evidence="7" key="1">
    <citation type="submission" date="2022-10" db="EMBL/GenBank/DDBJ databases">
        <title>Culturing micro-colonial fungi from biological soil crusts in the Mojave desert and describing Neophaeococcomyces mojavensis, and introducing the new genera and species Taxawa tesnikishii.</title>
        <authorList>
            <person name="Kurbessoian T."/>
            <person name="Stajich J.E."/>
        </authorList>
    </citation>
    <scope>NUCLEOTIDE SEQUENCE</scope>
    <source>
        <strain evidence="7">TK_1</strain>
    </source>
</reference>
<dbReference type="PANTHER" id="PTHR12801">
    <property type="entry name" value="RNA EXONUCLEASE REXO1 / RECO3 FAMILY MEMBER-RELATED"/>
    <property type="match status" value="1"/>
</dbReference>
<proteinExistence type="inferred from homology"/>
<dbReference type="InterPro" id="IPR036397">
    <property type="entry name" value="RNaseH_sf"/>
</dbReference>
<feature type="region of interest" description="Disordered" evidence="5">
    <location>
        <begin position="658"/>
        <end position="677"/>
    </location>
</feature>
<dbReference type="EMBL" id="JAPDRL010000047">
    <property type="protein sequence ID" value="KAJ9662807.1"/>
    <property type="molecule type" value="Genomic_DNA"/>
</dbReference>
<evidence type="ECO:0000259" key="6">
    <source>
        <dbReference type="SMART" id="SM00479"/>
    </source>
</evidence>
<dbReference type="PANTHER" id="PTHR12801:SF112">
    <property type="entry name" value="RNA EXONUCLEASE 3"/>
    <property type="match status" value="1"/>
</dbReference>
<dbReference type="Gene3D" id="3.30.420.10">
    <property type="entry name" value="Ribonuclease H-like superfamily/Ribonuclease H"/>
    <property type="match status" value="1"/>
</dbReference>
<evidence type="ECO:0000313" key="8">
    <source>
        <dbReference type="Proteomes" id="UP001172684"/>
    </source>
</evidence>
<dbReference type="InterPro" id="IPR047021">
    <property type="entry name" value="REXO1/3/4-like"/>
</dbReference>
<accession>A0ABQ9NNG1</accession>
<feature type="compositionally biased region" description="Low complexity" evidence="5">
    <location>
        <begin position="41"/>
        <end position="54"/>
    </location>
</feature>
<dbReference type="InterPro" id="IPR012337">
    <property type="entry name" value="RNaseH-like_sf"/>
</dbReference>
<keyword evidence="4 7" id="KW-0269">Exonuclease</keyword>
<evidence type="ECO:0000256" key="5">
    <source>
        <dbReference type="SAM" id="MobiDB-lite"/>
    </source>
</evidence>
<dbReference type="GO" id="GO:0004527">
    <property type="term" value="F:exonuclease activity"/>
    <property type="evidence" value="ECO:0007669"/>
    <property type="project" value="UniProtKB-KW"/>
</dbReference>
<keyword evidence="3" id="KW-0378">Hydrolase</keyword>
<dbReference type="SMART" id="SM00479">
    <property type="entry name" value="EXOIII"/>
    <property type="match status" value="1"/>
</dbReference>
<comment type="caution">
    <text evidence="7">The sequence shown here is derived from an EMBL/GenBank/DDBJ whole genome shotgun (WGS) entry which is preliminary data.</text>
</comment>
<name>A0ABQ9NNG1_9PEZI</name>
<evidence type="ECO:0000256" key="1">
    <source>
        <dbReference type="ARBA" id="ARBA00006357"/>
    </source>
</evidence>
<gene>
    <name evidence="7" type="primary">REX3</name>
    <name evidence="7" type="ORF">H2201_005888</name>
</gene>
<evidence type="ECO:0000256" key="3">
    <source>
        <dbReference type="ARBA" id="ARBA00022801"/>
    </source>
</evidence>
<dbReference type="InterPro" id="IPR013520">
    <property type="entry name" value="Ribonucl_H"/>
</dbReference>
<keyword evidence="2" id="KW-0540">Nuclease</keyword>
<dbReference type="CDD" id="cd06145">
    <property type="entry name" value="REX1_like"/>
    <property type="match status" value="1"/>
</dbReference>
<evidence type="ECO:0000256" key="4">
    <source>
        <dbReference type="ARBA" id="ARBA00022839"/>
    </source>
</evidence>
<protein>
    <submittedName>
        <fullName evidence="7">RNA exonuclease 3</fullName>
    </submittedName>
</protein>
<sequence>MFSAAGLFKNIRCPEGALCRVPNCIFSHQSLGNDEHTQQASSVRSDGPVSSSSSTHAGHDAKRRKLDETDRRIPVANGHLKDDESKKPFVGAIASKEPTRSLATADTANGATSTVKTPSQGLKTATRPVSPPPRSEKVKVASATLKKAVQNDHVETLNPRMVKIDPAGHGLRRLYLSKLHEGMARLNDVVSKSTDPEVKALHLSNSELIKLALDEEEGIANGKTSVYGNIIKLRMVAYKNMKLEEWVRLRREDRARKEGKAKEAEPPPLLDTGLAPDEELLILPRLVANQEGLEQHGYVPSPPTQADIAAANEGVEAAHGYEKCDRCSTRFQVFPDRREDGALTSGGICTYHWGRVYRPPREKVDAIKGAREPKYTCCQEQIGTPGCTVGETHVFKISEAKRLAAVLPFERTSENPGARTDRAVAFDCEMGYTVYGLELIRLTATSWPDQAPLIDVLVRPLGAILDLNTRFSGVQPEAFFNAPPFDPAAGALPSRPPSAGTEAAPAQPTLAIVASPDVARTLLCSYISPSTPLLGHALENDLNVIRLCHPTIVDTVLLFPHPRGLPIRYGLRALVKKYLNKDIQTAGAAGHDSLEDAREAGELVRWRVAREWKRLKSEGWSVNGGQFFAPLVPGMVVKPATLEELRAYAFAPLEKRAKRGRGQVDGADEEREWSEGR</sequence>
<keyword evidence="8" id="KW-1185">Reference proteome</keyword>
<dbReference type="SUPFAM" id="SSF53098">
    <property type="entry name" value="Ribonuclease H-like"/>
    <property type="match status" value="1"/>
</dbReference>
<evidence type="ECO:0000313" key="7">
    <source>
        <dbReference type="EMBL" id="KAJ9662807.1"/>
    </source>
</evidence>
<feature type="domain" description="Exonuclease" evidence="6">
    <location>
        <begin position="422"/>
        <end position="613"/>
    </location>
</feature>
<feature type="compositionally biased region" description="Acidic residues" evidence="5">
    <location>
        <begin position="666"/>
        <end position="677"/>
    </location>
</feature>
<feature type="region of interest" description="Disordered" evidence="5">
    <location>
        <begin position="35"/>
        <end position="135"/>
    </location>
</feature>
<organism evidence="7 8">
    <name type="scientific">Coniosporium apollinis</name>
    <dbReference type="NCBI Taxonomy" id="61459"/>
    <lineage>
        <taxon>Eukaryota</taxon>
        <taxon>Fungi</taxon>
        <taxon>Dikarya</taxon>
        <taxon>Ascomycota</taxon>
        <taxon>Pezizomycotina</taxon>
        <taxon>Dothideomycetes</taxon>
        <taxon>Dothideomycetes incertae sedis</taxon>
        <taxon>Coniosporium</taxon>
    </lineage>
</organism>
<comment type="similarity">
    <text evidence="1">Belongs to the REXO1/REXO3 family.</text>
</comment>